<sequence length="362" mass="39047">MASQQQRPYSTLHSPDSILGFSNPSTSQYSLHTPIDENPFYPTARTQSESRLVSSPLVGTSSSNDIPLEGQRSASYSPADYATTPAQYPSPVATPAPGYPTSMGTPAPGYPTPMGTPAPGYSSPPLGFETSRSQTTSPYVPLSNLPKFPPPPTHDTAHLGPATSPPPTQHLPPIPPEPAHNPHPAVADRQEATLYTPTGGSGPNGGVHAPGQIGHPNQQHGRDQYHHGLCDCFSDIGTCCTGYFCPCILYSRTKHRIKTAPNSNLNDFQAVNPHCLAFCALSPVAWVFTMLQRTRIREKYQLRGSITDDCCKAYCCGPCTLIQDEREVNDREDEKRRFAGPGGGGVPGYKKQETMVYGRVDL</sequence>
<evidence type="ECO:0008006" key="4">
    <source>
        <dbReference type="Google" id="ProtNLM"/>
    </source>
</evidence>
<proteinExistence type="predicted"/>
<reference evidence="2 3" key="1">
    <citation type="submission" date="2024-02" db="EMBL/GenBank/DDBJ databases">
        <title>Discinaceae phylogenomics.</title>
        <authorList>
            <person name="Dirks A.C."/>
            <person name="James T.Y."/>
        </authorList>
    </citation>
    <scope>NUCLEOTIDE SEQUENCE [LARGE SCALE GENOMIC DNA]</scope>
    <source>
        <strain evidence="2 3">ACD0624</strain>
    </source>
</reference>
<evidence type="ECO:0000256" key="1">
    <source>
        <dbReference type="SAM" id="MobiDB-lite"/>
    </source>
</evidence>
<accession>A0ABR3G774</accession>
<gene>
    <name evidence="2" type="ORF">Q9L58_009327</name>
</gene>
<feature type="compositionally biased region" description="Polar residues" evidence="1">
    <location>
        <begin position="44"/>
        <end position="65"/>
    </location>
</feature>
<dbReference type="Pfam" id="PF04749">
    <property type="entry name" value="PLAC8"/>
    <property type="match status" value="1"/>
</dbReference>
<dbReference type="EMBL" id="JBBBZM010000210">
    <property type="protein sequence ID" value="KAL0631802.1"/>
    <property type="molecule type" value="Genomic_DNA"/>
</dbReference>
<feature type="region of interest" description="Disordered" evidence="1">
    <location>
        <begin position="1"/>
        <end position="220"/>
    </location>
</feature>
<dbReference type="PANTHER" id="PTHR15907">
    <property type="entry name" value="DUF614 FAMILY PROTEIN-RELATED"/>
    <property type="match status" value="1"/>
</dbReference>
<keyword evidence="3" id="KW-1185">Reference proteome</keyword>
<feature type="compositionally biased region" description="Polar residues" evidence="1">
    <location>
        <begin position="1"/>
        <end position="31"/>
    </location>
</feature>
<comment type="caution">
    <text evidence="2">The sequence shown here is derived from an EMBL/GenBank/DDBJ whole genome shotgun (WGS) entry which is preliminary data.</text>
</comment>
<evidence type="ECO:0000313" key="3">
    <source>
        <dbReference type="Proteomes" id="UP001447188"/>
    </source>
</evidence>
<dbReference type="InterPro" id="IPR006461">
    <property type="entry name" value="PLAC_motif_containing"/>
</dbReference>
<evidence type="ECO:0000313" key="2">
    <source>
        <dbReference type="EMBL" id="KAL0631802.1"/>
    </source>
</evidence>
<name>A0ABR3G774_9PEZI</name>
<organism evidence="2 3">
    <name type="scientific">Discina gigas</name>
    <dbReference type="NCBI Taxonomy" id="1032678"/>
    <lineage>
        <taxon>Eukaryota</taxon>
        <taxon>Fungi</taxon>
        <taxon>Dikarya</taxon>
        <taxon>Ascomycota</taxon>
        <taxon>Pezizomycotina</taxon>
        <taxon>Pezizomycetes</taxon>
        <taxon>Pezizales</taxon>
        <taxon>Discinaceae</taxon>
        <taxon>Discina</taxon>
    </lineage>
</organism>
<protein>
    <recommendedName>
        <fullName evidence="4">PLAC8-domain-containing protein</fullName>
    </recommendedName>
</protein>
<feature type="compositionally biased region" description="Pro residues" evidence="1">
    <location>
        <begin position="163"/>
        <end position="181"/>
    </location>
</feature>
<dbReference type="NCBIfam" id="TIGR01571">
    <property type="entry name" value="A_thal_Cys_rich"/>
    <property type="match status" value="1"/>
</dbReference>
<dbReference type="Proteomes" id="UP001447188">
    <property type="component" value="Unassembled WGS sequence"/>
</dbReference>